<feature type="region of interest" description="Disordered" evidence="1">
    <location>
        <begin position="1"/>
        <end position="36"/>
    </location>
</feature>
<dbReference type="Proteomes" id="UP001367676">
    <property type="component" value="Unassembled WGS sequence"/>
</dbReference>
<name>A0AAN9TD17_9HEMI</name>
<comment type="caution">
    <text evidence="2">The sequence shown here is derived from an EMBL/GenBank/DDBJ whole genome shotgun (WGS) entry which is preliminary data.</text>
</comment>
<evidence type="ECO:0000256" key="1">
    <source>
        <dbReference type="SAM" id="MobiDB-lite"/>
    </source>
</evidence>
<evidence type="ECO:0000313" key="2">
    <source>
        <dbReference type="EMBL" id="KAK7584053.1"/>
    </source>
</evidence>
<proteinExistence type="predicted"/>
<dbReference type="AlphaFoldDB" id="A0AAN9TD17"/>
<accession>A0AAN9TD17</accession>
<reference evidence="2 3" key="1">
    <citation type="submission" date="2024-03" db="EMBL/GenBank/DDBJ databases">
        <title>Adaptation during the transition from Ophiocordyceps entomopathogen to insect associate is accompanied by gene loss and intensified selection.</title>
        <authorList>
            <person name="Ward C.M."/>
            <person name="Onetto C.A."/>
            <person name="Borneman A.R."/>
        </authorList>
    </citation>
    <scope>NUCLEOTIDE SEQUENCE [LARGE SCALE GENOMIC DNA]</scope>
    <source>
        <strain evidence="2">AWRI1</strain>
        <tissue evidence="2">Single Adult Female</tissue>
    </source>
</reference>
<keyword evidence="3" id="KW-1185">Reference proteome</keyword>
<feature type="compositionally biased region" description="Basic and acidic residues" evidence="1">
    <location>
        <begin position="9"/>
        <end position="36"/>
    </location>
</feature>
<sequence length="85" mass="9691">MENANSKDQSFRASKEDVKSDESTKSQPKKSDLAKDKLAGLHFLKQSFRTLSVPKKSLNKPAMEKRESQIYQLSFLTWNELNSGL</sequence>
<organism evidence="2 3">
    <name type="scientific">Parthenolecanium corni</name>
    <dbReference type="NCBI Taxonomy" id="536013"/>
    <lineage>
        <taxon>Eukaryota</taxon>
        <taxon>Metazoa</taxon>
        <taxon>Ecdysozoa</taxon>
        <taxon>Arthropoda</taxon>
        <taxon>Hexapoda</taxon>
        <taxon>Insecta</taxon>
        <taxon>Pterygota</taxon>
        <taxon>Neoptera</taxon>
        <taxon>Paraneoptera</taxon>
        <taxon>Hemiptera</taxon>
        <taxon>Sternorrhyncha</taxon>
        <taxon>Coccoidea</taxon>
        <taxon>Coccidae</taxon>
        <taxon>Parthenolecanium</taxon>
    </lineage>
</organism>
<protein>
    <submittedName>
        <fullName evidence="2">Uncharacterized protein</fullName>
    </submittedName>
</protein>
<gene>
    <name evidence="2" type="ORF">V9T40_005016</name>
</gene>
<dbReference type="EMBL" id="JBBCAQ010000032">
    <property type="protein sequence ID" value="KAK7584053.1"/>
    <property type="molecule type" value="Genomic_DNA"/>
</dbReference>
<evidence type="ECO:0000313" key="3">
    <source>
        <dbReference type="Proteomes" id="UP001367676"/>
    </source>
</evidence>